<comment type="caution">
    <text evidence="2">The sequence shown here is derived from an EMBL/GenBank/DDBJ whole genome shotgun (WGS) entry which is preliminary data.</text>
</comment>
<feature type="compositionally biased region" description="Polar residues" evidence="1">
    <location>
        <begin position="229"/>
        <end position="240"/>
    </location>
</feature>
<reference evidence="3" key="1">
    <citation type="journal article" date="2024" name="IScience">
        <title>Strigolactones Initiate the Formation of Haustorium-like Structures in Castilleja.</title>
        <authorList>
            <person name="Buerger M."/>
            <person name="Peterson D."/>
            <person name="Chory J."/>
        </authorList>
    </citation>
    <scope>NUCLEOTIDE SEQUENCE [LARGE SCALE GENOMIC DNA]</scope>
</reference>
<evidence type="ECO:0000313" key="3">
    <source>
        <dbReference type="Proteomes" id="UP001632038"/>
    </source>
</evidence>
<feature type="compositionally biased region" description="Acidic residues" evidence="1">
    <location>
        <begin position="132"/>
        <end position="147"/>
    </location>
</feature>
<sequence>MADNSKSSGKKPILSYKAMSLQEEHQMLTTSRSTSSGSRAHDPAPAPSLAVVNAQPVPYAQIFPGQQGNPVDVDQPPALIPTSVLRELVNRPMPTKFSRRMRGIAPGDIPPAIPKSQAGPRSPKPLERMNLVDEENVQSDSDDEDYVPPESVKASSFLPDLTPEELESIAAVAGTPAAAEELSSFNSSDWDASLAIYASKQRTKGNKSHQEDAFVDKNIDAATDVIGDATSTGDSPASSFEETDAAEVLTSMPTEQSPPSEDLDHIIDEYTEPVPDKNDVNIASIELTPPSS</sequence>
<gene>
    <name evidence="2" type="ORF">CASFOL_020277</name>
</gene>
<evidence type="ECO:0000313" key="2">
    <source>
        <dbReference type="EMBL" id="KAL3635730.1"/>
    </source>
</evidence>
<feature type="compositionally biased region" description="Low complexity" evidence="1">
    <location>
        <begin position="29"/>
        <end position="38"/>
    </location>
</feature>
<organism evidence="2 3">
    <name type="scientific">Castilleja foliolosa</name>
    <dbReference type="NCBI Taxonomy" id="1961234"/>
    <lineage>
        <taxon>Eukaryota</taxon>
        <taxon>Viridiplantae</taxon>
        <taxon>Streptophyta</taxon>
        <taxon>Embryophyta</taxon>
        <taxon>Tracheophyta</taxon>
        <taxon>Spermatophyta</taxon>
        <taxon>Magnoliopsida</taxon>
        <taxon>eudicotyledons</taxon>
        <taxon>Gunneridae</taxon>
        <taxon>Pentapetalae</taxon>
        <taxon>asterids</taxon>
        <taxon>lamiids</taxon>
        <taxon>Lamiales</taxon>
        <taxon>Orobanchaceae</taxon>
        <taxon>Pedicularideae</taxon>
        <taxon>Castillejinae</taxon>
        <taxon>Castilleja</taxon>
    </lineage>
</organism>
<feature type="region of interest" description="Disordered" evidence="1">
    <location>
        <begin position="1"/>
        <end position="49"/>
    </location>
</feature>
<keyword evidence="3" id="KW-1185">Reference proteome</keyword>
<accession>A0ABD3D0D7</accession>
<protein>
    <submittedName>
        <fullName evidence="2">Uncharacterized protein</fullName>
    </submittedName>
</protein>
<dbReference type="AlphaFoldDB" id="A0ABD3D0D7"/>
<dbReference type="EMBL" id="JAVIJP010000027">
    <property type="protein sequence ID" value="KAL3635730.1"/>
    <property type="molecule type" value="Genomic_DNA"/>
</dbReference>
<feature type="region of interest" description="Disordered" evidence="1">
    <location>
        <begin position="91"/>
        <end position="160"/>
    </location>
</feature>
<dbReference type="Proteomes" id="UP001632038">
    <property type="component" value="Unassembled WGS sequence"/>
</dbReference>
<feature type="region of interest" description="Disordered" evidence="1">
    <location>
        <begin position="226"/>
        <end position="292"/>
    </location>
</feature>
<evidence type="ECO:0000256" key="1">
    <source>
        <dbReference type="SAM" id="MobiDB-lite"/>
    </source>
</evidence>
<name>A0ABD3D0D7_9LAMI</name>
<feature type="compositionally biased region" description="Basic and acidic residues" evidence="1">
    <location>
        <begin position="262"/>
        <end position="279"/>
    </location>
</feature>
<proteinExistence type="predicted"/>